<evidence type="ECO:0000313" key="3">
    <source>
        <dbReference type="Proteomes" id="UP000255108"/>
    </source>
</evidence>
<dbReference type="Proteomes" id="UP000295794">
    <property type="component" value="Unassembled WGS sequence"/>
</dbReference>
<evidence type="ECO:0000313" key="4">
    <source>
        <dbReference type="Proteomes" id="UP000295794"/>
    </source>
</evidence>
<evidence type="ECO:0000313" key="2">
    <source>
        <dbReference type="EMBL" id="TCU81179.1"/>
    </source>
</evidence>
<dbReference type="EMBL" id="SMBT01000026">
    <property type="protein sequence ID" value="TCU81179.1"/>
    <property type="molecule type" value="Genomic_DNA"/>
</dbReference>
<name>A0A377Q4F7_9NEIS</name>
<dbReference type="EMBL" id="UGHR01000001">
    <property type="protein sequence ID" value="STQ90156.1"/>
    <property type="molecule type" value="Genomic_DNA"/>
</dbReference>
<dbReference type="AlphaFoldDB" id="A0A377Q4F7"/>
<reference evidence="2 4" key="2">
    <citation type="submission" date="2019-03" db="EMBL/GenBank/DDBJ databases">
        <title>Genomic Encyclopedia of Type Strains, Phase IV (KMG-IV): sequencing the most valuable type-strain genomes for metagenomic binning, comparative biology and taxonomic classification.</title>
        <authorList>
            <person name="Goeker M."/>
        </authorList>
    </citation>
    <scope>NUCLEOTIDE SEQUENCE [LARGE SCALE GENOMIC DNA]</scope>
    <source>
        <strain evidence="2 4">DSM 3764</strain>
    </source>
</reference>
<reference evidence="1 3" key="1">
    <citation type="submission" date="2018-06" db="EMBL/GenBank/DDBJ databases">
        <authorList>
            <consortium name="Pathogen Informatics"/>
            <person name="Doyle S."/>
        </authorList>
    </citation>
    <scope>NUCLEOTIDE SEQUENCE [LARGE SCALE GENOMIC DNA]</scope>
    <source>
        <strain evidence="1 3">NCTC11159</strain>
    </source>
</reference>
<evidence type="ECO:0000313" key="1">
    <source>
        <dbReference type="EMBL" id="STQ90156.1"/>
    </source>
</evidence>
<proteinExistence type="predicted"/>
<sequence length="158" mass="17726">MLRDTSGCEYKLFLNGLEFNIPYRDHPDDYKKTLMASFLKEIKSHNNFTGGDNPQIVSLGQFSTQKGILDTLECFNIDTVGSGQQSYIISANDDGNGQYTLIIDVNYDLDLDHSAIKTYLENGLSPSKLNMNAKFLIKPNGEATCMLYCVDVNKYSLQ</sequence>
<protein>
    <submittedName>
        <fullName evidence="1">Uncharacterized protein</fullName>
    </submittedName>
</protein>
<gene>
    <name evidence="2" type="ORF">EV682_12610</name>
    <name evidence="1" type="ORF">NCTC11159_01218</name>
</gene>
<dbReference type="Proteomes" id="UP000255108">
    <property type="component" value="Unassembled WGS sequence"/>
</dbReference>
<accession>A0A377Q4F7</accession>
<keyword evidence="4" id="KW-1185">Reference proteome</keyword>
<organism evidence="1 3">
    <name type="scientific">Iodobacter fluviatilis</name>
    <dbReference type="NCBI Taxonomy" id="537"/>
    <lineage>
        <taxon>Bacteria</taxon>
        <taxon>Pseudomonadati</taxon>
        <taxon>Pseudomonadota</taxon>
        <taxon>Betaproteobacteria</taxon>
        <taxon>Neisseriales</taxon>
        <taxon>Chitinibacteraceae</taxon>
        <taxon>Iodobacter</taxon>
    </lineage>
</organism>